<gene>
    <name evidence="2" type="ORF">Ahy_B06g084338</name>
</gene>
<sequence>MIAGPTKKELKARGINNEHTLAYQSRVGPVQWLKPYTDETLVELGQKGVMSLLAVPVSPSFITDLADIVIEALPSEKQCMHLPALLKKSMTHLGKKNRNKRRKGQGSGVMEVEGVLRVGSKWQRQKMEGGDTIVDVFVVLIFHHGGDTGINVIQDNKMKNADTDEYYIYFDHSIDEFEIVENVGNQSESPILIEILVELQTFSFDNGYESTEDEPYKPS</sequence>
<dbReference type="Proteomes" id="UP000289738">
    <property type="component" value="Chromosome B06"/>
</dbReference>
<dbReference type="Gene3D" id="3.40.50.1400">
    <property type="match status" value="1"/>
</dbReference>
<protein>
    <submittedName>
        <fullName evidence="2">Uncharacterized protein</fullName>
    </submittedName>
</protein>
<dbReference type="GO" id="GO:0006783">
    <property type="term" value="P:heme biosynthetic process"/>
    <property type="evidence" value="ECO:0007669"/>
    <property type="project" value="InterPro"/>
</dbReference>
<accession>A0A444YRP2</accession>
<evidence type="ECO:0000256" key="1">
    <source>
        <dbReference type="RuleBase" id="RU004185"/>
    </source>
</evidence>
<reference evidence="2 3" key="1">
    <citation type="submission" date="2019-01" db="EMBL/GenBank/DDBJ databases">
        <title>Sequencing of cultivated peanut Arachis hypogaea provides insights into genome evolution and oil improvement.</title>
        <authorList>
            <person name="Chen X."/>
        </authorList>
    </citation>
    <scope>NUCLEOTIDE SEQUENCE [LARGE SCALE GENOMIC DNA]</scope>
    <source>
        <strain evidence="3">cv. Fuhuasheng</strain>
        <tissue evidence="2">Leaves</tissue>
    </source>
</reference>
<evidence type="ECO:0000313" key="3">
    <source>
        <dbReference type="Proteomes" id="UP000289738"/>
    </source>
</evidence>
<dbReference type="PANTHER" id="PTHR11108">
    <property type="entry name" value="FERROCHELATASE"/>
    <property type="match status" value="1"/>
</dbReference>
<dbReference type="EMBL" id="SDMP01000016">
    <property type="protein sequence ID" value="RYR04574.1"/>
    <property type="molecule type" value="Genomic_DNA"/>
</dbReference>
<organism evidence="2 3">
    <name type="scientific">Arachis hypogaea</name>
    <name type="common">Peanut</name>
    <dbReference type="NCBI Taxonomy" id="3818"/>
    <lineage>
        <taxon>Eukaryota</taxon>
        <taxon>Viridiplantae</taxon>
        <taxon>Streptophyta</taxon>
        <taxon>Embryophyta</taxon>
        <taxon>Tracheophyta</taxon>
        <taxon>Spermatophyta</taxon>
        <taxon>Magnoliopsida</taxon>
        <taxon>eudicotyledons</taxon>
        <taxon>Gunneridae</taxon>
        <taxon>Pentapetalae</taxon>
        <taxon>rosids</taxon>
        <taxon>fabids</taxon>
        <taxon>Fabales</taxon>
        <taxon>Fabaceae</taxon>
        <taxon>Papilionoideae</taxon>
        <taxon>50 kb inversion clade</taxon>
        <taxon>dalbergioids sensu lato</taxon>
        <taxon>Dalbergieae</taxon>
        <taxon>Pterocarpus clade</taxon>
        <taxon>Arachis</taxon>
    </lineage>
</organism>
<keyword evidence="3" id="KW-1185">Reference proteome</keyword>
<dbReference type="SUPFAM" id="SSF53800">
    <property type="entry name" value="Chelatase"/>
    <property type="match status" value="1"/>
</dbReference>
<dbReference type="AlphaFoldDB" id="A0A444YRP2"/>
<name>A0A444YRP2_ARAHY</name>
<evidence type="ECO:0000313" key="2">
    <source>
        <dbReference type="EMBL" id="RYR04574.1"/>
    </source>
</evidence>
<dbReference type="GO" id="GO:0004325">
    <property type="term" value="F:ferrochelatase activity"/>
    <property type="evidence" value="ECO:0007669"/>
    <property type="project" value="InterPro"/>
</dbReference>
<dbReference type="STRING" id="3818.A0A444YRP2"/>
<comment type="similarity">
    <text evidence="1">Belongs to the ferrochelatase family.</text>
</comment>
<dbReference type="PANTHER" id="PTHR11108:SF4">
    <property type="entry name" value="FERROCHELATASE-1, CHLOROPLASTIC_MITOCHONDRIAL"/>
    <property type="match status" value="1"/>
</dbReference>
<dbReference type="GO" id="GO:0005739">
    <property type="term" value="C:mitochondrion"/>
    <property type="evidence" value="ECO:0007669"/>
    <property type="project" value="TreeGrafter"/>
</dbReference>
<dbReference type="Pfam" id="PF00762">
    <property type="entry name" value="Ferrochelatase"/>
    <property type="match status" value="1"/>
</dbReference>
<proteinExistence type="inferred from homology"/>
<dbReference type="InterPro" id="IPR001015">
    <property type="entry name" value="Ferrochelatase"/>
</dbReference>
<comment type="caution">
    <text evidence="2">The sequence shown here is derived from an EMBL/GenBank/DDBJ whole genome shotgun (WGS) entry which is preliminary data.</text>
</comment>